<feature type="non-terminal residue" evidence="1">
    <location>
        <position position="71"/>
    </location>
</feature>
<keyword evidence="2" id="KW-1185">Reference proteome</keyword>
<reference evidence="1" key="1">
    <citation type="submission" date="2022-03" db="EMBL/GenBank/DDBJ databases">
        <title>Draft genome sequence of Aduncisulcus paluster, a free-living microaerophilic Fornicata.</title>
        <authorList>
            <person name="Yuyama I."/>
            <person name="Kume K."/>
            <person name="Tamura T."/>
            <person name="Inagaki Y."/>
            <person name="Hashimoto T."/>
        </authorList>
    </citation>
    <scope>NUCLEOTIDE SEQUENCE</scope>
    <source>
        <strain evidence="1">NY0171</strain>
    </source>
</reference>
<evidence type="ECO:0008006" key="3">
    <source>
        <dbReference type="Google" id="ProtNLM"/>
    </source>
</evidence>
<sequence>MHNEISTEAVDQQQLENCVNKAEEETGEKIEEAVADKGYGNTTQILNIENRGTQCFVPLATTSREKEEKKG</sequence>
<proteinExistence type="predicted"/>
<organism evidence="1 2">
    <name type="scientific">Aduncisulcus paluster</name>
    <dbReference type="NCBI Taxonomy" id="2918883"/>
    <lineage>
        <taxon>Eukaryota</taxon>
        <taxon>Metamonada</taxon>
        <taxon>Carpediemonas-like organisms</taxon>
        <taxon>Aduncisulcus</taxon>
    </lineage>
</organism>
<evidence type="ECO:0000313" key="2">
    <source>
        <dbReference type="Proteomes" id="UP001057375"/>
    </source>
</evidence>
<dbReference type="EMBL" id="BQXS01007654">
    <property type="protein sequence ID" value="GKT28271.1"/>
    <property type="molecule type" value="Genomic_DNA"/>
</dbReference>
<comment type="caution">
    <text evidence="1">The sequence shown here is derived from an EMBL/GenBank/DDBJ whole genome shotgun (WGS) entry which is preliminary data.</text>
</comment>
<dbReference type="Proteomes" id="UP001057375">
    <property type="component" value="Unassembled WGS sequence"/>
</dbReference>
<accession>A0ABQ5K6S5</accession>
<gene>
    <name evidence="1" type="ORF">ADUPG1_004883</name>
</gene>
<evidence type="ECO:0000313" key="1">
    <source>
        <dbReference type="EMBL" id="GKT28271.1"/>
    </source>
</evidence>
<protein>
    <recommendedName>
        <fullName evidence="3">Transposase IS4-like domain-containing protein</fullName>
    </recommendedName>
</protein>
<name>A0ABQ5K6S5_9EUKA</name>